<evidence type="ECO:0000313" key="13">
    <source>
        <dbReference type="Proteomes" id="UP000657075"/>
    </source>
</evidence>
<dbReference type="InterPro" id="IPR005140">
    <property type="entry name" value="eRF1_Pelota-like_N"/>
</dbReference>
<evidence type="ECO:0000256" key="4">
    <source>
        <dbReference type="ARBA" id="ARBA00022490"/>
    </source>
</evidence>
<dbReference type="Pfam" id="PF03465">
    <property type="entry name" value="eRF1_3"/>
    <property type="match status" value="1"/>
</dbReference>
<dbReference type="Gene3D" id="2.30.30.870">
    <property type="entry name" value="Pelota, domain A"/>
    <property type="match status" value="1"/>
</dbReference>
<dbReference type="RefSeq" id="WP_188603658.1">
    <property type="nucleotide sequence ID" value="NZ_AP026830.1"/>
</dbReference>
<accession>A0A830E943</accession>
<evidence type="ECO:0000313" key="11">
    <source>
        <dbReference type="EMBL" id="BDR92832.1"/>
    </source>
</evidence>
<dbReference type="PANTHER" id="PTHR10853">
    <property type="entry name" value="PELOTA"/>
    <property type="match status" value="1"/>
</dbReference>
<comment type="domain">
    <text evidence="9">The N-terminal domain has the RNA-binding Sm fold. It harbors the endoribonuclease activity.</text>
</comment>
<dbReference type="GO" id="GO:0070481">
    <property type="term" value="P:nuclear-transcribed mRNA catabolic process, non-stop decay"/>
    <property type="evidence" value="ECO:0007669"/>
    <property type="project" value="InterPro"/>
</dbReference>
<proteinExistence type="inferred from homology"/>
<dbReference type="GO" id="GO:0032790">
    <property type="term" value="P:ribosome disassembly"/>
    <property type="evidence" value="ECO:0007669"/>
    <property type="project" value="TreeGrafter"/>
</dbReference>
<gene>
    <name evidence="9" type="primary">pelA</name>
    <name evidence="12" type="ORF">GCM10007112_18150</name>
    <name evidence="11" type="ORF">Vsou_19250</name>
</gene>
<dbReference type="SMART" id="SM01194">
    <property type="entry name" value="eRF1_1"/>
    <property type="match status" value="1"/>
</dbReference>
<protein>
    <recommendedName>
        <fullName evidence="9">Protein pelota homolog</fullName>
        <ecNumber evidence="9">3.1.-.-</ecNumber>
    </recommendedName>
</protein>
<evidence type="ECO:0000256" key="1">
    <source>
        <dbReference type="ARBA" id="ARBA00001968"/>
    </source>
</evidence>
<comment type="subunit">
    <text evidence="9">Monomer.</text>
</comment>
<dbReference type="EMBL" id="AP026830">
    <property type="protein sequence ID" value="BDR92832.1"/>
    <property type="molecule type" value="Genomic_DNA"/>
</dbReference>
<dbReference type="SUPFAM" id="SSF159065">
    <property type="entry name" value="Dom34/Pelota N-terminal domain-like"/>
    <property type="match status" value="1"/>
</dbReference>
<evidence type="ECO:0000256" key="9">
    <source>
        <dbReference type="HAMAP-Rule" id="MF_01853"/>
    </source>
</evidence>
<keyword evidence="6 9" id="KW-0479">Metal-binding</keyword>
<feature type="domain" description="eRF1/Pelota-like N-terminal" evidence="10">
    <location>
        <begin position="1"/>
        <end position="121"/>
    </location>
</feature>
<evidence type="ECO:0000256" key="2">
    <source>
        <dbReference type="ARBA" id="ARBA00004496"/>
    </source>
</evidence>
<evidence type="ECO:0000313" key="12">
    <source>
        <dbReference type="EMBL" id="GGI81807.1"/>
    </source>
</evidence>
<dbReference type="GO" id="GO:0005737">
    <property type="term" value="C:cytoplasm"/>
    <property type="evidence" value="ECO:0007669"/>
    <property type="project" value="UniProtKB-SubCell"/>
</dbReference>
<dbReference type="InterPro" id="IPR004405">
    <property type="entry name" value="TF_pelota"/>
</dbReference>
<dbReference type="InterPro" id="IPR023521">
    <property type="entry name" value="Pelota_arc"/>
</dbReference>
<dbReference type="HAMAP" id="MF_01853">
    <property type="entry name" value="PelO"/>
    <property type="match status" value="1"/>
</dbReference>
<keyword evidence="14" id="KW-1185">Reference proteome</keyword>
<comment type="subcellular location">
    <subcellularLocation>
        <location evidence="2 9">Cytoplasm</location>
    </subcellularLocation>
</comment>
<dbReference type="OrthoDB" id="31300at2157"/>
<dbReference type="InterPro" id="IPR058547">
    <property type="entry name" value="Pelota_N"/>
</dbReference>
<keyword evidence="8 9" id="KW-0378">Hydrolase</keyword>
<reference evidence="14" key="3">
    <citation type="submission" date="2022-09" db="EMBL/GenBank/DDBJ databases">
        <title>Complete genome sequence of Vulcanisaeta souniana.</title>
        <authorList>
            <person name="Kato S."/>
            <person name="Itoh T."/>
            <person name="Ohkuma M."/>
        </authorList>
    </citation>
    <scope>NUCLEOTIDE SEQUENCE [LARGE SCALE GENOMIC DNA]</scope>
    <source>
        <strain evidence="14">JCM 11219</strain>
    </source>
</reference>
<comment type="cofactor">
    <cofactor evidence="1 9">
        <name>a divalent metal cation</name>
        <dbReference type="ChEBI" id="CHEBI:60240"/>
    </cofactor>
</comment>
<dbReference type="Pfam" id="PF26356">
    <property type="entry name" value="Pelota_N"/>
    <property type="match status" value="1"/>
</dbReference>
<name>A0A830E943_9CREN</name>
<reference evidence="11" key="4">
    <citation type="journal article" date="2023" name="Microbiol. Resour. Announc.">
        <title>Complete Genome Sequence of Vulcanisaeta souniana Strain IC-059, a Hyperthermophilic Archaeon Isolated from Hot Spring Water in Japan.</title>
        <authorList>
            <person name="Kato S."/>
            <person name="Itoh T."/>
            <person name="Wu L."/>
            <person name="Ma J."/>
            <person name="Ohkuma M."/>
        </authorList>
    </citation>
    <scope>NUCLEOTIDE SEQUENCE</scope>
    <source>
        <strain evidence="11">JCM 11219</strain>
    </source>
</reference>
<dbReference type="GO" id="GO:0071025">
    <property type="term" value="P:RNA surveillance"/>
    <property type="evidence" value="ECO:0007669"/>
    <property type="project" value="InterPro"/>
</dbReference>
<comment type="similarity">
    <text evidence="3 9">Belongs to the eukaryotic release factor 1 family. Pelota subfamily.</text>
</comment>
<dbReference type="GO" id="GO:0016787">
    <property type="term" value="F:hydrolase activity"/>
    <property type="evidence" value="ECO:0007669"/>
    <property type="project" value="UniProtKB-KW"/>
</dbReference>
<keyword evidence="4 9" id="KW-0963">Cytoplasm</keyword>
<sequence length="350" mass="39227">MKLNFGKDWVDFVVESEDDLYVIYLLIDPGDVIYGWTVREFRGRESSRGERIRIYVGLRVEDLEYHAFRGVLRVRGVLIEVPEWFEGAKGSHHTIELSYGLEYRLVKPGGIDREFISKVLETFSGASISVLLVSVSMEEVAVAHIRRFGRELLGSIPIQGGGKEGEDSLDRFRRSLRNALTQIKQWAQVRRPTHVVVVGNHMTLSMARDVINDELGKLGMPIIYHEQGEGGLAGVYEFERVGGDVLRKLNISLGQEYVDEVFNRLGMGNELVSVGIDEVRKALEFGAVDTLIVLDETYKERGGEMRELVSMVLRTRASLVIIPSSTEGGEKLRSIGGVAALLRFPISSRS</sequence>
<evidence type="ECO:0000313" key="14">
    <source>
        <dbReference type="Proteomes" id="UP001060771"/>
    </source>
</evidence>
<dbReference type="Proteomes" id="UP000657075">
    <property type="component" value="Unassembled WGS sequence"/>
</dbReference>
<reference evidence="12" key="1">
    <citation type="journal article" date="2014" name="Int. J. Syst. Evol. Microbiol.">
        <title>Complete genome sequence of Corynebacterium casei LMG S-19264T (=DSM 44701T), isolated from a smear-ripened cheese.</title>
        <authorList>
            <consortium name="US DOE Joint Genome Institute (JGI-PGF)"/>
            <person name="Walter F."/>
            <person name="Albersmeier A."/>
            <person name="Kalinowski J."/>
            <person name="Ruckert C."/>
        </authorList>
    </citation>
    <scope>NUCLEOTIDE SEQUENCE</scope>
    <source>
        <strain evidence="12">JCM 11219</strain>
    </source>
</reference>
<dbReference type="Gene3D" id="3.30.1330.30">
    <property type="match status" value="1"/>
</dbReference>
<dbReference type="AlphaFoldDB" id="A0A830E943"/>
<dbReference type="PANTHER" id="PTHR10853:SF0">
    <property type="entry name" value="PROTEIN PELOTA HOMOLOG"/>
    <property type="match status" value="1"/>
</dbReference>
<evidence type="ECO:0000256" key="5">
    <source>
        <dbReference type="ARBA" id="ARBA00022722"/>
    </source>
</evidence>
<dbReference type="InterPro" id="IPR042226">
    <property type="entry name" value="eFR1_2_sf"/>
</dbReference>
<reference evidence="12" key="2">
    <citation type="submission" date="2020-09" db="EMBL/GenBank/DDBJ databases">
        <authorList>
            <person name="Sun Q."/>
            <person name="Ohkuma M."/>
        </authorList>
    </citation>
    <scope>NUCLEOTIDE SEQUENCE</scope>
    <source>
        <strain evidence="12">JCM 11219</strain>
    </source>
</reference>
<dbReference type="GO" id="GO:0070651">
    <property type="term" value="P:nonfunctional rRNA decay"/>
    <property type="evidence" value="ECO:0007669"/>
    <property type="project" value="TreeGrafter"/>
</dbReference>
<evidence type="ECO:0000256" key="6">
    <source>
        <dbReference type="ARBA" id="ARBA00022723"/>
    </source>
</evidence>
<dbReference type="Gene3D" id="3.30.420.60">
    <property type="entry name" value="eRF1 domain 2"/>
    <property type="match status" value="1"/>
</dbReference>
<keyword evidence="5 9" id="KW-0540">Nuclease</keyword>
<keyword evidence="7 9" id="KW-0255">Endonuclease</keyword>
<dbReference type="GO" id="GO:0046872">
    <property type="term" value="F:metal ion binding"/>
    <property type="evidence" value="ECO:0007669"/>
    <property type="project" value="UniProtKB-UniRule"/>
</dbReference>
<dbReference type="SUPFAM" id="SSF55315">
    <property type="entry name" value="L30e-like"/>
    <property type="match status" value="1"/>
</dbReference>
<dbReference type="GO" id="GO:0004519">
    <property type="term" value="F:endonuclease activity"/>
    <property type="evidence" value="ECO:0007669"/>
    <property type="project" value="UniProtKB-UniRule"/>
</dbReference>
<dbReference type="InterPro" id="IPR038069">
    <property type="entry name" value="Pelota/DOM34_N"/>
</dbReference>
<evidence type="ECO:0000256" key="7">
    <source>
        <dbReference type="ARBA" id="ARBA00022759"/>
    </source>
</evidence>
<comment type="function">
    <text evidence="9">May function in recognizing stalled ribosomes, interact with stem-loop structures in stalled mRNA molecules, and effect endonucleolytic cleavage of the mRNA. May play a role in the release non-functional ribosomes and degradation of damaged mRNAs. Has endoribonuclease activity.</text>
</comment>
<dbReference type="EMBL" id="BMNM01000008">
    <property type="protein sequence ID" value="GGI81807.1"/>
    <property type="molecule type" value="Genomic_DNA"/>
</dbReference>
<dbReference type="Proteomes" id="UP001060771">
    <property type="component" value="Chromosome"/>
</dbReference>
<evidence type="ECO:0000256" key="8">
    <source>
        <dbReference type="ARBA" id="ARBA00022801"/>
    </source>
</evidence>
<evidence type="ECO:0000259" key="10">
    <source>
        <dbReference type="SMART" id="SM01194"/>
    </source>
</evidence>
<dbReference type="EC" id="3.1.-.-" evidence="9"/>
<dbReference type="InterPro" id="IPR005142">
    <property type="entry name" value="eRF1_3"/>
</dbReference>
<dbReference type="InterPro" id="IPR029064">
    <property type="entry name" value="Ribosomal_eL30-like_sf"/>
</dbReference>
<dbReference type="GO" id="GO:0070966">
    <property type="term" value="P:nuclear-transcribed mRNA catabolic process, no-go decay"/>
    <property type="evidence" value="ECO:0007669"/>
    <property type="project" value="InterPro"/>
</dbReference>
<dbReference type="GeneID" id="76207464"/>
<organism evidence="12 13">
    <name type="scientific">Vulcanisaeta souniana JCM 11219</name>
    <dbReference type="NCBI Taxonomy" id="1293586"/>
    <lineage>
        <taxon>Archaea</taxon>
        <taxon>Thermoproteota</taxon>
        <taxon>Thermoprotei</taxon>
        <taxon>Thermoproteales</taxon>
        <taxon>Thermoproteaceae</taxon>
        <taxon>Vulcanisaeta</taxon>
    </lineage>
</organism>
<evidence type="ECO:0000256" key="3">
    <source>
        <dbReference type="ARBA" id="ARBA00009504"/>
    </source>
</evidence>